<feature type="compositionally biased region" description="Polar residues" evidence="1">
    <location>
        <begin position="238"/>
        <end position="247"/>
    </location>
</feature>
<reference evidence="2" key="1">
    <citation type="submission" date="2023-07" db="EMBL/GenBank/DDBJ databases">
        <title>A chromosome-level genome assembly of Lolium multiflorum.</title>
        <authorList>
            <person name="Chen Y."/>
            <person name="Copetti D."/>
            <person name="Kolliker R."/>
            <person name="Studer B."/>
        </authorList>
    </citation>
    <scope>NUCLEOTIDE SEQUENCE</scope>
    <source>
        <strain evidence="2">02402/16</strain>
        <tissue evidence="2">Leaf</tissue>
    </source>
</reference>
<feature type="region of interest" description="Disordered" evidence="1">
    <location>
        <begin position="1"/>
        <end position="56"/>
    </location>
</feature>
<dbReference type="AlphaFoldDB" id="A0AAD8RUY4"/>
<gene>
    <name evidence="2" type="ORF">QYE76_005899</name>
</gene>
<evidence type="ECO:0008006" key="4">
    <source>
        <dbReference type="Google" id="ProtNLM"/>
    </source>
</evidence>
<organism evidence="2 3">
    <name type="scientific">Lolium multiflorum</name>
    <name type="common">Italian ryegrass</name>
    <name type="synonym">Lolium perenne subsp. multiflorum</name>
    <dbReference type="NCBI Taxonomy" id="4521"/>
    <lineage>
        <taxon>Eukaryota</taxon>
        <taxon>Viridiplantae</taxon>
        <taxon>Streptophyta</taxon>
        <taxon>Embryophyta</taxon>
        <taxon>Tracheophyta</taxon>
        <taxon>Spermatophyta</taxon>
        <taxon>Magnoliopsida</taxon>
        <taxon>Liliopsida</taxon>
        <taxon>Poales</taxon>
        <taxon>Poaceae</taxon>
        <taxon>BOP clade</taxon>
        <taxon>Pooideae</taxon>
        <taxon>Poodae</taxon>
        <taxon>Poeae</taxon>
        <taxon>Poeae Chloroplast Group 2 (Poeae type)</taxon>
        <taxon>Loliodinae</taxon>
        <taxon>Loliinae</taxon>
        <taxon>Lolium</taxon>
    </lineage>
</organism>
<sequence length="258" mass="28454">MDVLAAATAMDADQTPRRTHRRPTLPRSHDRSHNGGSAKQSGPAPAAAEGKGEGCKEGIPRLGEVRATHKKGFHMVHCWDVLKNANKWMTSYAAYNEAVRNGTAINLDGEDDDQGRPALSPRPAATRLPRPIYGGAQALAFTMSMEKMMTDNRAALAARDEKRRLEKRPQCHLPQPRQRGNRSETVGRRGGDAWTDSAGVGVDNRARAGARQRQQGEKACRLDWPAIRKAEAPPRQKPNYTELQLSSWGMLPPLSWPQ</sequence>
<keyword evidence="3" id="KW-1185">Reference proteome</keyword>
<feature type="compositionally biased region" description="Basic and acidic residues" evidence="1">
    <location>
        <begin position="214"/>
        <end position="234"/>
    </location>
</feature>
<dbReference type="EMBL" id="JAUUTY010000005">
    <property type="protein sequence ID" value="KAK1631584.1"/>
    <property type="molecule type" value="Genomic_DNA"/>
</dbReference>
<dbReference type="Proteomes" id="UP001231189">
    <property type="component" value="Unassembled WGS sequence"/>
</dbReference>
<evidence type="ECO:0000256" key="1">
    <source>
        <dbReference type="SAM" id="MobiDB-lite"/>
    </source>
</evidence>
<protein>
    <recommendedName>
        <fullName evidence="4">No apical meristem-associated C-terminal domain-containing protein</fullName>
    </recommendedName>
</protein>
<feature type="compositionally biased region" description="Basic and acidic residues" evidence="1">
    <location>
        <begin position="181"/>
        <end position="191"/>
    </location>
</feature>
<comment type="caution">
    <text evidence="2">The sequence shown here is derived from an EMBL/GenBank/DDBJ whole genome shotgun (WGS) entry which is preliminary data.</text>
</comment>
<evidence type="ECO:0000313" key="2">
    <source>
        <dbReference type="EMBL" id="KAK1631584.1"/>
    </source>
</evidence>
<feature type="compositionally biased region" description="Basic and acidic residues" evidence="1">
    <location>
        <begin position="158"/>
        <end position="169"/>
    </location>
</feature>
<proteinExistence type="predicted"/>
<name>A0AAD8RUY4_LOLMU</name>
<evidence type="ECO:0000313" key="3">
    <source>
        <dbReference type="Proteomes" id="UP001231189"/>
    </source>
</evidence>
<feature type="region of interest" description="Disordered" evidence="1">
    <location>
        <begin position="106"/>
        <end position="129"/>
    </location>
</feature>
<accession>A0AAD8RUY4</accession>
<feature type="region of interest" description="Disordered" evidence="1">
    <location>
        <begin position="158"/>
        <end position="258"/>
    </location>
</feature>